<dbReference type="EMBL" id="ML143396">
    <property type="protein sequence ID" value="TBU32221.1"/>
    <property type="molecule type" value="Genomic_DNA"/>
</dbReference>
<proteinExistence type="predicted"/>
<protein>
    <submittedName>
        <fullName evidence="1">Uncharacterized protein</fullName>
    </submittedName>
</protein>
<accession>A0A4Q9N020</accession>
<evidence type="ECO:0000313" key="1">
    <source>
        <dbReference type="EMBL" id="TBU32221.1"/>
    </source>
</evidence>
<gene>
    <name evidence="1" type="ORF">BD311DRAFT_751542</name>
</gene>
<organism evidence="1">
    <name type="scientific">Dichomitus squalens</name>
    <dbReference type="NCBI Taxonomy" id="114155"/>
    <lineage>
        <taxon>Eukaryota</taxon>
        <taxon>Fungi</taxon>
        <taxon>Dikarya</taxon>
        <taxon>Basidiomycota</taxon>
        <taxon>Agaricomycotina</taxon>
        <taxon>Agaricomycetes</taxon>
        <taxon>Polyporales</taxon>
        <taxon>Polyporaceae</taxon>
        <taxon>Dichomitus</taxon>
    </lineage>
</organism>
<sequence>MKLRQLDVTNFWAFRLFQLPTGLGQRCWLNGMAYSPGNYRNGEDKTLSRALCQKAECPATITSTIGWARVAALLSQLKVLVGEH</sequence>
<reference evidence="1" key="1">
    <citation type="submission" date="2019-01" db="EMBL/GenBank/DDBJ databases">
        <title>Draft genome sequences of three monokaryotic isolates of the white-rot basidiomycete fungus Dichomitus squalens.</title>
        <authorList>
            <consortium name="DOE Joint Genome Institute"/>
            <person name="Lopez S.C."/>
            <person name="Andreopoulos B."/>
            <person name="Pangilinan J."/>
            <person name="Lipzen A."/>
            <person name="Riley R."/>
            <person name="Ahrendt S."/>
            <person name="Ng V."/>
            <person name="Barry K."/>
            <person name="Daum C."/>
            <person name="Grigoriev I.V."/>
            <person name="Hilden K.S."/>
            <person name="Makela M.R."/>
            <person name="de Vries R.P."/>
        </authorList>
    </citation>
    <scope>NUCLEOTIDE SEQUENCE [LARGE SCALE GENOMIC DNA]</scope>
    <source>
        <strain evidence="1">OM18370.1</strain>
    </source>
</reference>
<dbReference type="Proteomes" id="UP000292957">
    <property type="component" value="Unassembled WGS sequence"/>
</dbReference>
<dbReference type="AlphaFoldDB" id="A0A4Q9N020"/>
<feature type="non-terminal residue" evidence="1">
    <location>
        <position position="84"/>
    </location>
</feature>
<name>A0A4Q9N020_9APHY</name>